<organism evidence="7 8">
    <name type="scientific">Hymenobacter humi</name>
    <dbReference type="NCBI Taxonomy" id="1411620"/>
    <lineage>
        <taxon>Bacteria</taxon>
        <taxon>Pseudomonadati</taxon>
        <taxon>Bacteroidota</taxon>
        <taxon>Cytophagia</taxon>
        <taxon>Cytophagales</taxon>
        <taxon>Hymenobacteraceae</taxon>
        <taxon>Hymenobacter</taxon>
    </lineage>
</organism>
<keyword evidence="2" id="KW-0812">Transmembrane</keyword>
<dbReference type="InterPro" id="IPR003770">
    <property type="entry name" value="MLTG-like"/>
</dbReference>
<keyword evidence="8" id="KW-1185">Reference proteome</keyword>
<evidence type="ECO:0000256" key="1">
    <source>
        <dbReference type="ARBA" id="ARBA00022475"/>
    </source>
</evidence>
<gene>
    <name evidence="7" type="ORF">ACFQT0_11395</name>
</gene>
<dbReference type="Pfam" id="PF02618">
    <property type="entry name" value="YceG"/>
    <property type="match status" value="1"/>
</dbReference>
<dbReference type="EMBL" id="JBHTEK010000001">
    <property type="protein sequence ID" value="MFC7667924.1"/>
    <property type="molecule type" value="Genomic_DNA"/>
</dbReference>
<evidence type="ECO:0000256" key="3">
    <source>
        <dbReference type="ARBA" id="ARBA00022989"/>
    </source>
</evidence>
<dbReference type="PANTHER" id="PTHR30518:SF2">
    <property type="entry name" value="ENDOLYTIC MUREIN TRANSGLYCOSYLASE"/>
    <property type="match status" value="1"/>
</dbReference>
<dbReference type="PANTHER" id="PTHR30518">
    <property type="entry name" value="ENDOLYTIC MUREIN TRANSGLYCOSYLASE"/>
    <property type="match status" value="1"/>
</dbReference>
<keyword evidence="1" id="KW-1003">Cell membrane</keyword>
<sequence>MRRPLLFGFLIVLLVLLGAGGYAAWRVLYRPNVTAFAEGPAYLYIRTGTGFTAVLDSLTKHRLLQEPATFAWVAEQQDYPTKVKAGRYRLDPNLGNLDLVKMLALGYQDTVQFELKPFHYLDRLPRQVSRHLETDSFKLRCCWATTPICGRATGSIPAPFAPCLFRATTGCCGTPGPRPCWIPWPPPTAGSGPPNAGPGLIR</sequence>
<evidence type="ECO:0000313" key="8">
    <source>
        <dbReference type="Proteomes" id="UP001596513"/>
    </source>
</evidence>
<keyword evidence="4" id="KW-0472">Membrane</keyword>
<evidence type="ECO:0000256" key="4">
    <source>
        <dbReference type="ARBA" id="ARBA00023136"/>
    </source>
</evidence>
<accession>A0ABW2U4X6</accession>
<keyword evidence="5" id="KW-0456">Lyase</keyword>
<keyword evidence="3" id="KW-1133">Transmembrane helix</keyword>
<dbReference type="RefSeq" id="WP_380202833.1">
    <property type="nucleotide sequence ID" value="NZ_JBHTEK010000001.1"/>
</dbReference>
<protein>
    <submittedName>
        <fullName evidence="7">Endolytic transglycosylase MltG</fullName>
    </submittedName>
</protein>
<evidence type="ECO:0000313" key="7">
    <source>
        <dbReference type="EMBL" id="MFC7667924.1"/>
    </source>
</evidence>
<evidence type="ECO:0000256" key="6">
    <source>
        <dbReference type="ARBA" id="ARBA00023316"/>
    </source>
</evidence>
<reference evidence="8" key="1">
    <citation type="journal article" date="2019" name="Int. J. Syst. Evol. Microbiol.">
        <title>The Global Catalogue of Microorganisms (GCM) 10K type strain sequencing project: providing services to taxonomists for standard genome sequencing and annotation.</title>
        <authorList>
            <consortium name="The Broad Institute Genomics Platform"/>
            <consortium name="The Broad Institute Genome Sequencing Center for Infectious Disease"/>
            <person name="Wu L."/>
            <person name="Ma J."/>
        </authorList>
    </citation>
    <scope>NUCLEOTIDE SEQUENCE [LARGE SCALE GENOMIC DNA]</scope>
    <source>
        <strain evidence="8">JCM 19635</strain>
    </source>
</reference>
<evidence type="ECO:0000256" key="5">
    <source>
        <dbReference type="ARBA" id="ARBA00023239"/>
    </source>
</evidence>
<dbReference type="Proteomes" id="UP001596513">
    <property type="component" value="Unassembled WGS sequence"/>
</dbReference>
<dbReference type="Gene3D" id="3.30.1490.480">
    <property type="entry name" value="Endolytic murein transglycosylase"/>
    <property type="match status" value="1"/>
</dbReference>
<proteinExistence type="predicted"/>
<comment type="caution">
    <text evidence="7">The sequence shown here is derived from an EMBL/GenBank/DDBJ whole genome shotgun (WGS) entry which is preliminary data.</text>
</comment>
<keyword evidence="6" id="KW-0961">Cell wall biogenesis/degradation</keyword>
<name>A0ABW2U4X6_9BACT</name>
<evidence type="ECO:0000256" key="2">
    <source>
        <dbReference type="ARBA" id="ARBA00022692"/>
    </source>
</evidence>